<dbReference type="AlphaFoldDB" id="A0A1M3TDZ3"/>
<organism evidence="1 2">
    <name type="scientific">Aspergillus luchuensis (strain CBS 106.47)</name>
    <dbReference type="NCBI Taxonomy" id="1137211"/>
    <lineage>
        <taxon>Eukaryota</taxon>
        <taxon>Fungi</taxon>
        <taxon>Dikarya</taxon>
        <taxon>Ascomycota</taxon>
        <taxon>Pezizomycotina</taxon>
        <taxon>Eurotiomycetes</taxon>
        <taxon>Eurotiomycetidae</taxon>
        <taxon>Eurotiales</taxon>
        <taxon>Aspergillaceae</taxon>
        <taxon>Aspergillus</taxon>
        <taxon>Aspergillus subgen. Circumdati</taxon>
    </lineage>
</organism>
<name>A0A1M3TDZ3_ASPLC</name>
<accession>A0A1M3TDZ3</accession>
<reference evidence="2" key="1">
    <citation type="journal article" date="2017" name="Genome Biol.">
        <title>Comparative genomics reveals high biological diversity and specific adaptations in the industrially and medically important fungal genus Aspergillus.</title>
        <authorList>
            <person name="de Vries R.P."/>
            <person name="Riley R."/>
            <person name="Wiebenga A."/>
            <person name="Aguilar-Osorio G."/>
            <person name="Amillis S."/>
            <person name="Uchima C.A."/>
            <person name="Anderluh G."/>
            <person name="Asadollahi M."/>
            <person name="Askin M."/>
            <person name="Barry K."/>
            <person name="Battaglia E."/>
            <person name="Bayram O."/>
            <person name="Benocci T."/>
            <person name="Braus-Stromeyer S.A."/>
            <person name="Caldana C."/>
            <person name="Canovas D."/>
            <person name="Cerqueira G.C."/>
            <person name="Chen F."/>
            <person name="Chen W."/>
            <person name="Choi C."/>
            <person name="Clum A."/>
            <person name="Dos Santos R.A."/>
            <person name="Damasio A.R."/>
            <person name="Diallinas G."/>
            <person name="Emri T."/>
            <person name="Fekete E."/>
            <person name="Flipphi M."/>
            <person name="Freyberg S."/>
            <person name="Gallo A."/>
            <person name="Gournas C."/>
            <person name="Habgood R."/>
            <person name="Hainaut M."/>
            <person name="Harispe M.L."/>
            <person name="Henrissat B."/>
            <person name="Hilden K.S."/>
            <person name="Hope R."/>
            <person name="Hossain A."/>
            <person name="Karabika E."/>
            <person name="Karaffa L."/>
            <person name="Karanyi Z."/>
            <person name="Krasevec N."/>
            <person name="Kuo A."/>
            <person name="Kusch H."/>
            <person name="LaButti K."/>
            <person name="Lagendijk E.L."/>
            <person name="Lapidus A."/>
            <person name="Levasseur A."/>
            <person name="Lindquist E."/>
            <person name="Lipzen A."/>
            <person name="Logrieco A.F."/>
            <person name="MacCabe A."/>
            <person name="Maekelae M.R."/>
            <person name="Malavazi I."/>
            <person name="Melin P."/>
            <person name="Meyer V."/>
            <person name="Mielnichuk N."/>
            <person name="Miskei M."/>
            <person name="Molnar A.P."/>
            <person name="Mule G."/>
            <person name="Ngan C.Y."/>
            <person name="Orejas M."/>
            <person name="Orosz E."/>
            <person name="Ouedraogo J.P."/>
            <person name="Overkamp K.M."/>
            <person name="Park H.-S."/>
            <person name="Perrone G."/>
            <person name="Piumi F."/>
            <person name="Punt P.J."/>
            <person name="Ram A.F."/>
            <person name="Ramon A."/>
            <person name="Rauscher S."/>
            <person name="Record E."/>
            <person name="Riano-Pachon D.M."/>
            <person name="Robert V."/>
            <person name="Roehrig J."/>
            <person name="Ruller R."/>
            <person name="Salamov A."/>
            <person name="Salih N.S."/>
            <person name="Samson R.A."/>
            <person name="Sandor E."/>
            <person name="Sanguinetti M."/>
            <person name="Schuetze T."/>
            <person name="Sepcic K."/>
            <person name="Shelest E."/>
            <person name="Sherlock G."/>
            <person name="Sophianopoulou V."/>
            <person name="Squina F.M."/>
            <person name="Sun H."/>
            <person name="Susca A."/>
            <person name="Todd R.B."/>
            <person name="Tsang A."/>
            <person name="Unkles S.E."/>
            <person name="van de Wiele N."/>
            <person name="van Rossen-Uffink D."/>
            <person name="Oliveira J.V."/>
            <person name="Vesth T.C."/>
            <person name="Visser J."/>
            <person name="Yu J.-H."/>
            <person name="Zhou M."/>
            <person name="Andersen M.R."/>
            <person name="Archer D.B."/>
            <person name="Baker S.E."/>
            <person name="Benoit I."/>
            <person name="Brakhage A.A."/>
            <person name="Braus G.H."/>
            <person name="Fischer R."/>
            <person name="Frisvad J.C."/>
            <person name="Goldman G.H."/>
            <person name="Houbraken J."/>
            <person name="Oakley B."/>
            <person name="Pocsi I."/>
            <person name="Scazzocchio C."/>
            <person name="Seiboth B."/>
            <person name="vanKuyk P.A."/>
            <person name="Wortman J."/>
            <person name="Dyer P.S."/>
            <person name="Grigoriev I.V."/>
        </authorList>
    </citation>
    <scope>NUCLEOTIDE SEQUENCE [LARGE SCALE GENOMIC DNA]</scope>
    <source>
        <strain evidence="2">CBS 106.47</strain>
    </source>
</reference>
<gene>
    <name evidence="1" type="ORF">ASPFODRAFT_72013</name>
</gene>
<evidence type="ECO:0000313" key="1">
    <source>
        <dbReference type="EMBL" id="OJZ84953.1"/>
    </source>
</evidence>
<evidence type="ECO:0000313" key="2">
    <source>
        <dbReference type="Proteomes" id="UP000184063"/>
    </source>
</evidence>
<proteinExistence type="predicted"/>
<dbReference type="Proteomes" id="UP000184063">
    <property type="component" value="Unassembled WGS sequence"/>
</dbReference>
<dbReference type="OrthoDB" id="10405619at2759"/>
<protein>
    <submittedName>
        <fullName evidence="1">Uncharacterized protein</fullName>
    </submittedName>
</protein>
<sequence>MSVVLPLVKHLLFYRSGQLLSQFSVPCSEFGKYSSVSNSGNSTLRSSHTNLRSKTAYFGWHGSEPSQINLAEKNVTSQGAEQSTNRPSRHKFCLASPKVDSDFPSGRLNDRLGSDWQQWWLPSIWISTLRNDINNESSGCG</sequence>
<dbReference type="VEuPathDB" id="FungiDB:ASPFODRAFT_72013"/>
<dbReference type="EMBL" id="KV878243">
    <property type="protein sequence ID" value="OJZ84953.1"/>
    <property type="molecule type" value="Genomic_DNA"/>
</dbReference>